<keyword evidence="9" id="KW-1185">Reference proteome</keyword>
<evidence type="ECO:0000313" key="8">
    <source>
        <dbReference type="EMBL" id="TKR92982.1"/>
    </source>
</evidence>
<feature type="domain" description="C3H1-type" evidence="7">
    <location>
        <begin position="171"/>
        <end position="208"/>
    </location>
</feature>
<dbReference type="GO" id="GO:0005829">
    <property type="term" value="C:cytosol"/>
    <property type="evidence" value="ECO:0007669"/>
    <property type="project" value="TreeGrafter"/>
</dbReference>
<reference evidence="8 9" key="1">
    <citation type="journal article" date="2015" name="Genome Biol.">
        <title>Comparative genomics of Steinernema reveals deeply conserved gene regulatory networks.</title>
        <authorList>
            <person name="Dillman A.R."/>
            <person name="Macchietto M."/>
            <person name="Porter C.F."/>
            <person name="Rogers A."/>
            <person name="Williams B."/>
            <person name="Antoshechkin I."/>
            <person name="Lee M.M."/>
            <person name="Goodwin Z."/>
            <person name="Lu X."/>
            <person name="Lewis E.E."/>
            <person name="Goodrich-Blair H."/>
            <person name="Stock S.P."/>
            <person name="Adams B.J."/>
            <person name="Sternberg P.W."/>
            <person name="Mortazavi A."/>
        </authorList>
    </citation>
    <scope>NUCLEOTIDE SEQUENCE [LARGE SCALE GENOMIC DNA]</scope>
    <source>
        <strain evidence="8 9">ALL</strain>
    </source>
</reference>
<keyword evidence="3 5" id="KW-0863">Zinc-finger</keyword>
<dbReference type="SMART" id="SM00356">
    <property type="entry name" value="ZnF_C3H1"/>
    <property type="match status" value="2"/>
</dbReference>
<dbReference type="InterPro" id="IPR032378">
    <property type="entry name" value="ZC3H15/TMA46_C"/>
</dbReference>
<dbReference type="PANTHER" id="PTHR12681">
    <property type="entry name" value="ZINC FINGER-CONTAINING PROTEIN P48ZNF"/>
    <property type="match status" value="1"/>
</dbReference>
<dbReference type="STRING" id="34508.A0A4U5P9K2"/>
<comment type="similarity">
    <text evidence="1">Belongs to the ZC3H15/TMA46 family.</text>
</comment>
<gene>
    <name evidence="8" type="ORF">L596_007524</name>
</gene>
<dbReference type="SUPFAM" id="SSF90229">
    <property type="entry name" value="CCCH zinc finger"/>
    <property type="match status" value="1"/>
</dbReference>
<comment type="caution">
    <text evidence="8">The sequence shown here is derived from an EMBL/GenBank/DDBJ whole genome shotgun (WGS) entry which is preliminary data.</text>
</comment>
<proteinExistence type="inferred from homology"/>
<keyword evidence="4 5" id="KW-0862">Zinc</keyword>
<dbReference type="AlphaFoldDB" id="A0A4U5P9K2"/>
<dbReference type="OrthoDB" id="278280at2759"/>
<dbReference type="Proteomes" id="UP000298663">
    <property type="component" value="Unassembled WGS sequence"/>
</dbReference>
<feature type="zinc finger region" description="C3H1-type" evidence="5">
    <location>
        <begin position="171"/>
        <end position="208"/>
    </location>
</feature>
<evidence type="ECO:0000256" key="6">
    <source>
        <dbReference type="SAM" id="MobiDB-lite"/>
    </source>
</evidence>
<organism evidence="8 9">
    <name type="scientific">Steinernema carpocapsae</name>
    <name type="common">Entomopathogenic nematode</name>
    <dbReference type="NCBI Taxonomy" id="34508"/>
    <lineage>
        <taxon>Eukaryota</taxon>
        <taxon>Metazoa</taxon>
        <taxon>Ecdysozoa</taxon>
        <taxon>Nematoda</taxon>
        <taxon>Chromadorea</taxon>
        <taxon>Rhabditida</taxon>
        <taxon>Tylenchina</taxon>
        <taxon>Panagrolaimomorpha</taxon>
        <taxon>Strongyloidoidea</taxon>
        <taxon>Steinernematidae</taxon>
        <taxon>Steinernema</taxon>
    </lineage>
</organism>
<feature type="region of interest" description="Disordered" evidence="6">
    <location>
        <begin position="1"/>
        <end position="20"/>
    </location>
</feature>
<dbReference type="PANTHER" id="PTHR12681:SF0">
    <property type="entry name" value="ZINC FINGER CCCH DOMAIN-CONTAINING PROTEIN 15"/>
    <property type="match status" value="1"/>
</dbReference>
<evidence type="ECO:0000259" key="7">
    <source>
        <dbReference type="PROSITE" id="PS50103"/>
    </source>
</evidence>
<feature type="domain" description="C3H1-type" evidence="7">
    <location>
        <begin position="96"/>
        <end position="123"/>
    </location>
</feature>
<evidence type="ECO:0000256" key="3">
    <source>
        <dbReference type="ARBA" id="ARBA00022771"/>
    </source>
</evidence>
<protein>
    <recommendedName>
        <fullName evidence="7">C3H1-type domain-containing protein</fullName>
    </recommendedName>
</protein>
<dbReference type="GO" id="GO:0002181">
    <property type="term" value="P:cytoplasmic translation"/>
    <property type="evidence" value="ECO:0007669"/>
    <property type="project" value="TreeGrafter"/>
</dbReference>
<evidence type="ECO:0000256" key="1">
    <source>
        <dbReference type="ARBA" id="ARBA00010043"/>
    </source>
</evidence>
<dbReference type="Gene3D" id="6.20.400.10">
    <property type="match status" value="1"/>
</dbReference>
<feature type="zinc finger region" description="C3H1-type" evidence="5">
    <location>
        <begin position="96"/>
        <end position="123"/>
    </location>
</feature>
<reference evidence="8 9" key="2">
    <citation type="journal article" date="2019" name="G3 (Bethesda)">
        <title>Hybrid Assembly of the Genome of the Entomopathogenic Nematode Steinernema carpocapsae Identifies the X-Chromosome.</title>
        <authorList>
            <person name="Serra L."/>
            <person name="Macchietto M."/>
            <person name="Macias-Munoz A."/>
            <person name="McGill C.J."/>
            <person name="Rodriguez I.M."/>
            <person name="Rodriguez B."/>
            <person name="Murad R."/>
            <person name="Mortazavi A."/>
        </authorList>
    </citation>
    <scope>NUCLEOTIDE SEQUENCE [LARGE SCALE GENOMIC DNA]</scope>
    <source>
        <strain evidence="8 9">ALL</strain>
    </source>
</reference>
<feature type="compositionally biased region" description="Acidic residues" evidence="6">
    <location>
        <begin position="370"/>
        <end position="391"/>
    </location>
</feature>
<keyword evidence="2 5" id="KW-0479">Metal-binding</keyword>
<dbReference type="Gene3D" id="4.10.1000.10">
    <property type="entry name" value="Zinc finger, CCCH-type"/>
    <property type="match status" value="1"/>
</dbReference>
<dbReference type="InterPro" id="IPR036855">
    <property type="entry name" value="Znf_CCCH_sf"/>
</dbReference>
<evidence type="ECO:0000256" key="4">
    <source>
        <dbReference type="ARBA" id="ARBA00022833"/>
    </source>
</evidence>
<accession>A0A4U5P9K2</accession>
<dbReference type="GO" id="GO:0008270">
    <property type="term" value="F:zinc ion binding"/>
    <property type="evidence" value="ECO:0007669"/>
    <property type="project" value="UniProtKB-KW"/>
</dbReference>
<evidence type="ECO:0000256" key="5">
    <source>
        <dbReference type="PROSITE-ProRule" id="PRU00723"/>
    </source>
</evidence>
<evidence type="ECO:0000256" key="2">
    <source>
        <dbReference type="ARBA" id="ARBA00022723"/>
    </source>
</evidence>
<dbReference type="GO" id="GO:0003729">
    <property type="term" value="F:mRNA binding"/>
    <property type="evidence" value="ECO:0007669"/>
    <property type="project" value="TreeGrafter"/>
</dbReference>
<name>A0A4U5P9K2_STECR</name>
<feature type="compositionally biased region" description="Low complexity" evidence="6">
    <location>
        <begin position="1"/>
        <end position="12"/>
    </location>
</feature>
<evidence type="ECO:0000313" key="9">
    <source>
        <dbReference type="Proteomes" id="UP000298663"/>
    </source>
</evidence>
<dbReference type="Pfam" id="PF16543">
    <property type="entry name" value="DFRP_C"/>
    <property type="match status" value="1"/>
</dbReference>
<dbReference type="InterPro" id="IPR000571">
    <property type="entry name" value="Znf_CCCH"/>
</dbReference>
<feature type="compositionally biased region" description="Basic and acidic residues" evidence="6">
    <location>
        <begin position="392"/>
        <end position="402"/>
    </location>
</feature>
<dbReference type="PROSITE" id="PS50103">
    <property type="entry name" value="ZF_C3H1"/>
    <property type="match status" value="2"/>
</dbReference>
<sequence>MPPKKAAGGPSKKTVEKKKEKVIEDKTFGLKNKKGAKTQKFVQQVQHQVKGGGQSKAALEAEKLAKKKAQTDDDLKDLNKLLKPVVNMPKVSKDVDPKSIVCVFFKQGMCGKGGKCKFSHDLAVEQKTVKRNLYVDSRDLKEEDKMENWDEAKLGEVAEKKHGEKDRKRVNQTDIVCKYFIEAVENNKYGWFWECPNGDKCIYRHALPPGYVLKKDKKKLDEAARLEQISLEELIEKERAALNTQNLTKVTLETFIAWKKKKLREKKQKAVDDEKLKRSNFKSGKQVGLSGRDLFTFNPELLANDDDEADDVAYEKEENDEEEEEIKAFEIDENTFGMDFGSLDEDDEGETSAAPPAAPTDRAGPSNIEINEDLFDADDLPDDLSDDEDDIPEGKVIEKLKI</sequence>
<dbReference type="EMBL" id="AZBU02000002">
    <property type="protein sequence ID" value="TKR92982.1"/>
    <property type="molecule type" value="Genomic_DNA"/>
</dbReference>
<feature type="region of interest" description="Disordered" evidence="6">
    <location>
        <begin position="313"/>
        <end position="402"/>
    </location>
</feature>
<feature type="compositionally biased region" description="Acidic residues" evidence="6">
    <location>
        <begin position="313"/>
        <end position="325"/>
    </location>
</feature>